<dbReference type="InterPro" id="IPR036390">
    <property type="entry name" value="WH_DNA-bd_sf"/>
</dbReference>
<dbReference type="Proteomes" id="UP001216440">
    <property type="component" value="Chromosome"/>
</dbReference>
<evidence type="ECO:0000313" key="1">
    <source>
        <dbReference type="EMBL" id="WGD44371.1"/>
    </source>
</evidence>
<dbReference type="Pfam" id="PF12840">
    <property type="entry name" value="HTH_20"/>
    <property type="match status" value="1"/>
</dbReference>
<reference evidence="1 2" key="1">
    <citation type="submission" date="2023-03" db="EMBL/GenBank/DDBJ databases">
        <authorList>
            <person name="Mo P."/>
        </authorList>
    </citation>
    <scope>NUCLEOTIDE SEQUENCE [LARGE SCALE GENOMIC DNA]</scope>
    <source>
        <strain evidence="1 2">HUAS 5</strain>
    </source>
</reference>
<organism evidence="1 2">
    <name type="scientific">Streptomyces cathayae</name>
    <dbReference type="NCBI Taxonomy" id="3031124"/>
    <lineage>
        <taxon>Bacteria</taxon>
        <taxon>Bacillati</taxon>
        <taxon>Actinomycetota</taxon>
        <taxon>Actinomycetes</taxon>
        <taxon>Kitasatosporales</taxon>
        <taxon>Streptomycetaceae</taxon>
        <taxon>Streptomyces</taxon>
    </lineage>
</organism>
<dbReference type="InterPro" id="IPR036388">
    <property type="entry name" value="WH-like_DNA-bd_sf"/>
</dbReference>
<dbReference type="RefSeq" id="WP_279337413.1">
    <property type="nucleotide sequence ID" value="NZ_CP121682.1"/>
</dbReference>
<sequence>MPRTPADGTRLQILTWLGEPGHAAHGVTAEAVAARFGMPRPVALAHLRLFTAVGLLRTGHIAGRPHYRRDEVRIAEVAAVFAKGWWHTPPRDGHGSVK</sequence>
<gene>
    <name evidence="1" type="ORF">PYS65_31890</name>
</gene>
<dbReference type="Gene3D" id="1.10.10.10">
    <property type="entry name" value="Winged helix-like DNA-binding domain superfamily/Winged helix DNA-binding domain"/>
    <property type="match status" value="1"/>
</dbReference>
<protein>
    <submittedName>
        <fullName evidence="1">Helix-turn-helix domain-containing protein</fullName>
    </submittedName>
</protein>
<proteinExistence type="predicted"/>
<evidence type="ECO:0000313" key="2">
    <source>
        <dbReference type="Proteomes" id="UP001216440"/>
    </source>
</evidence>
<name>A0ABY8K864_9ACTN</name>
<dbReference type="SUPFAM" id="SSF46785">
    <property type="entry name" value="Winged helix' DNA-binding domain"/>
    <property type="match status" value="1"/>
</dbReference>
<dbReference type="EMBL" id="CP121682">
    <property type="protein sequence ID" value="WGD44371.1"/>
    <property type="molecule type" value="Genomic_DNA"/>
</dbReference>
<accession>A0ABY8K864</accession>
<keyword evidence="2" id="KW-1185">Reference proteome</keyword>